<evidence type="ECO:0000256" key="4">
    <source>
        <dbReference type="PROSITE-ProRule" id="PRU00473"/>
    </source>
</evidence>
<proteinExistence type="predicted"/>
<evidence type="ECO:0000313" key="8">
    <source>
        <dbReference type="Proteomes" id="UP000188169"/>
    </source>
</evidence>
<dbReference type="Gene3D" id="3.30.1330.60">
    <property type="entry name" value="OmpA-like domain"/>
    <property type="match status" value="1"/>
</dbReference>
<feature type="signal peptide" evidence="5">
    <location>
        <begin position="1"/>
        <end position="31"/>
    </location>
</feature>
<accession>A0A1R4EC38</accession>
<dbReference type="PROSITE" id="PS01068">
    <property type="entry name" value="OMPA_1"/>
    <property type="match status" value="1"/>
</dbReference>
<feature type="chain" id="PRO_5012706744" evidence="5">
    <location>
        <begin position="32"/>
        <end position="313"/>
    </location>
</feature>
<keyword evidence="2 4" id="KW-0472">Membrane</keyword>
<dbReference type="OrthoDB" id="1149075at2"/>
<dbReference type="InterPro" id="IPR006665">
    <property type="entry name" value="OmpA-like"/>
</dbReference>
<dbReference type="PANTHER" id="PTHR30329:SF21">
    <property type="entry name" value="LIPOPROTEIN YIAD-RELATED"/>
    <property type="match status" value="1"/>
</dbReference>
<dbReference type="Proteomes" id="UP000188169">
    <property type="component" value="Unassembled WGS sequence"/>
</dbReference>
<keyword evidence="8" id="KW-1185">Reference proteome</keyword>
<dbReference type="InterPro" id="IPR006690">
    <property type="entry name" value="OMPA-like_CS"/>
</dbReference>
<evidence type="ECO:0000256" key="1">
    <source>
        <dbReference type="ARBA" id="ARBA00004442"/>
    </source>
</evidence>
<dbReference type="AlphaFoldDB" id="A0A1R4EC38"/>
<dbReference type="InterPro" id="IPR036737">
    <property type="entry name" value="OmpA-like_sf"/>
</dbReference>
<protein>
    <submittedName>
        <fullName evidence="7">Outer membrane porin F</fullName>
    </submittedName>
</protein>
<keyword evidence="3" id="KW-0998">Cell outer membrane</keyword>
<feature type="domain" description="OmpA-like" evidence="6">
    <location>
        <begin position="195"/>
        <end position="313"/>
    </location>
</feature>
<dbReference type="GO" id="GO:0009279">
    <property type="term" value="C:cell outer membrane"/>
    <property type="evidence" value="ECO:0007669"/>
    <property type="project" value="UniProtKB-SubCell"/>
</dbReference>
<dbReference type="STRING" id="1945520.A1019T_00025"/>
<sequence length="313" mass="34312">MKGVQMTKNKLGLLAGSVLMVMLGLSQPANAATDQAVTQVQHIGWNKSGNAFQPVNASQLPANEANLIFIRPLDNDGLQTSANIAIDGRFQVSLQPGHYSQITYCSGQHNITVVPTGAKTNNLSTANSHLVDFAPQQDHYIFVDIDDATGQPNLSKLEEADAQKLLSTQKQQTHQISRVVRDCPAVQVQPEPEVKVELDKPINLKVLFEFDKAVVQPVFNQKIEAVAGFMKKYPETTTVIEGHTDSKGPDSYNMKLSQQRAEAVKQQLVTLYGIDAQRLDTVGYGETRPVDTNATDEGRYNNRRVVATVSAKQ</sequence>
<organism evidence="7 8">
    <name type="scientific">Psychrobacter pasteurii</name>
    <dbReference type="NCBI Taxonomy" id="1945520"/>
    <lineage>
        <taxon>Bacteria</taxon>
        <taxon>Pseudomonadati</taxon>
        <taxon>Pseudomonadota</taxon>
        <taxon>Gammaproteobacteria</taxon>
        <taxon>Moraxellales</taxon>
        <taxon>Moraxellaceae</taxon>
        <taxon>Psychrobacter</taxon>
    </lineage>
</organism>
<dbReference type="Pfam" id="PF00691">
    <property type="entry name" value="OmpA"/>
    <property type="match status" value="1"/>
</dbReference>
<dbReference type="PROSITE" id="PS51123">
    <property type="entry name" value="OMPA_2"/>
    <property type="match status" value="1"/>
</dbReference>
<evidence type="ECO:0000256" key="2">
    <source>
        <dbReference type="ARBA" id="ARBA00023136"/>
    </source>
</evidence>
<dbReference type="InterPro" id="IPR050330">
    <property type="entry name" value="Bact_OuterMem_StrucFunc"/>
</dbReference>
<evidence type="ECO:0000256" key="5">
    <source>
        <dbReference type="SAM" id="SignalP"/>
    </source>
</evidence>
<comment type="subcellular location">
    <subcellularLocation>
        <location evidence="1">Cell outer membrane</location>
    </subcellularLocation>
</comment>
<keyword evidence="5" id="KW-0732">Signal</keyword>
<dbReference type="PANTHER" id="PTHR30329">
    <property type="entry name" value="STATOR ELEMENT OF FLAGELLAR MOTOR COMPLEX"/>
    <property type="match status" value="1"/>
</dbReference>
<dbReference type="EMBL" id="FUGD01000020">
    <property type="protein sequence ID" value="SJM36067.1"/>
    <property type="molecule type" value="Genomic_DNA"/>
</dbReference>
<name>A0A1R4EC38_9GAMM</name>
<reference evidence="8" key="1">
    <citation type="submission" date="2017-02" db="EMBL/GenBank/DDBJ databases">
        <authorList>
            <person name="Mornico D."/>
        </authorList>
    </citation>
    <scope>NUCLEOTIDE SEQUENCE [LARGE SCALE GENOMIC DNA]</scope>
</reference>
<evidence type="ECO:0000259" key="6">
    <source>
        <dbReference type="PROSITE" id="PS51123"/>
    </source>
</evidence>
<dbReference type="SUPFAM" id="SSF103088">
    <property type="entry name" value="OmpA-like"/>
    <property type="match status" value="1"/>
</dbReference>
<evidence type="ECO:0000313" key="7">
    <source>
        <dbReference type="EMBL" id="SJM36067.1"/>
    </source>
</evidence>
<dbReference type="InterPro" id="IPR006664">
    <property type="entry name" value="OMP_bac"/>
</dbReference>
<dbReference type="CDD" id="cd07185">
    <property type="entry name" value="OmpA_C-like"/>
    <property type="match status" value="1"/>
</dbReference>
<dbReference type="PRINTS" id="PR01021">
    <property type="entry name" value="OMPADOMAIN"/>
</dbReference>
<evidence type="ECO:0000256" key="3">
    <source>
        <dbReference type="ARBA" id="ARBA00023237"/>
    </source>
</evidence>
<gene>
    <name evidence="7" type="primary">oprF_1</name>
    <name evidence="7" type="ORF">A1019T_00025</name>
</gene>